<reference evidence="3" key="2">
    <citation type="submission" date="2017-11" db="EMBL/GenBank/DDBJ databases">
        <title>PacBio sequencing of new strain of the secondary endosymbiont Candidatus Hamiltonella defensa.</title>
        <authorList>
            <person name="Strand M.R."/>
            <person name="Oliver K."/>
        </authorList>
    </citation>
    <scope>NUCLEOTIDE SEQUENCE [LARGE SCALE GENOMIC DNA]</scope>
    <source>
        <strain evidence="3">A2C</strain>
    </source>
</reference>
<dbReference type="Proteomes" id="UP000230008">
    <property type="component" value="Chromosome"/>
</dbReference>
<reference evidence="3" key="1">
    <citation type="submission" date="2016-10" db="EMBL/GenBank/DDBJ databases">
        <authorList>
            <person name="Chevignon G."/>
        </authorList>
    </citation>
    <scope>NUCLEOTIDE SEQUENCE [LARGE SCALE GENOMIC DNA]</scope>
    <source>
        <strain evidence="3">A2C</strain>
    </source>
</reference>
<dbReference type="Pfam" id="PF05119">
    <property type="entry name" value="Terminase_4"/>
    <property type="match status" value="1"/>
</dbReference>
<protein>
    <submittedName>
        <fullName evidence="2">Terminase</fullName>
    </submittedName>
</protein>
<dbReference type="EMBL" id="CP017606">
    <property type="protein sequence ID" value="ATW30097.1"/>
    <property type="molecule type" value="Genomic_DNA"/>
</dbReference>
<proteinExistence type="predicted"/>
<sequence>MAGRRPTPTALKLVTGNPGRRPLNSAEPTPPPYSAQPPTHLSNTAKDTWERLTQLLNSMSVLTLADAFALERLCDIYAEILRYRALIERKGETFEVHSQNGLLIKANPAVSMLADADKRFKSYLVEFGLTPAARTKVRTHDKATHPDELDEFFAH</sequence>
<organism evidence="2 3">
    <name type="scientific">Candidatus Williamhamiltonella defendens</name>
    <dbReference type="NCBI Taxonomy" id="138072"/>
    <lineage>
        <taxon>Bacteria</taxon>
        <taxon>Pseudomonadati</taxon>
        <taxon>Pseudomonadota</taxon>
        <taxon>Gammaproteobacteria</taxon>
        <taxon>Enterobacterales</taxon>
        <taxon>Enterobacteriaceae</taxon>
        <taxon>aphid secondary symbionts</taxon>
        <taxon>Candidatus Williamhamiltonella</taxon>
    </lineage>
</organism>
<gene>
    <name evidence="2" type="ORF">BJP41_06905</name>
</gene>
<feature type="region of interest" description="Disordered" evidence="1">
    <location>
        <begin position="1"/>
        <end position="43"/>
    </location>
</feature>
<name>A0A2D3T8S2_9ENTR</name>
<dbReference type="RefSeq" id="WP_100103413.1">
    <property type="nucleotide sequence ID" value="NZ_CAWNMT010000001.1"/>
</dbReference>
<dbReference type="NCBIfam" id="TIGR01558">
    <property type="entry name" value="sm_term_P27"/>
    <property type="match status" value="1"/>
</dbReference>
<dbReference type="InterPro" id="IPR006448">
    <property type="entry name" value="Phage_term_ssu_P27"/>
</dbReference>
<evidence type="ECO:0000256" key="1">
    <source>
        <dbReference type="SAM" id="MobiDB-lite"/>
    </source>
</evidence>
<dbReference type="AlphaFoldDB" id="A0A2D3T8S2"/>
<accession>A0A2D3T8S2</accession>
<evidence type="ECO:0000313" key="3">
    <source>
        <dbReference type="Proteomes" id="UP000230008"/>
    </source>
</evidence>
<evidence type="ECO:0000313" key="2">
    <source>
        <dbReference type="EMBL" id="ATW30097.1"/>
    </source>
</evidence>